<accession>A0A7J7H278</accession>
<dbReference type="EMBL" id="JACBKZ010000007">
    <property type="protein sequence ID" value="KAF5946665.1"/>
    <property type="molecule type" value="Genomic_DNA"/>
</dbReference>
<protein>
    <submittedName>
        <fullName evidence="1">Uncharacterized protein</fullName>
    </submittedName>
</protein>
<organism evidence="1 2">
    <name type="scientific">Camellia sinensis</name>
    <name type="common">Tea plant</name>
    <name type="synonym">Thea sinensis</name>
    <dbReference type="NCBI Taxonomy" id="4442"/>
    <lineage>
        <taxon>Eukaryota</taxon>
        <taxon>Viridiplantae</taxon>
        <taxon>Streptophyta</taxon>
        <taxon>Embryophyta</taxon>
        <taxon>Tracheophyta</taxon>
        <taxon>Spermatophyta</taxon>
        <taxon>Magnoliopsida</taxon>
        <taxon>eudicotyledons</taxon>
        <taxon>Gunneridae</taxon>
        <taxon>Pentapetalae</taxon>
        <taxon>asterids</taxon>
        <taxon>Ericales</taxon>
        <taxon>Theaceae</taxon>
        <taxon>Camellia</taxon>
    </lineage>
</organism>
<dbReference type="AlphaFoldDB" id="A0A7J7H278"/>
<keyword evidence="2" id="KW-1185">Reference proteome</keyword>
<proteinExistence type="predicted"/>
<sequence length="68" mass="8036">MPFLTSSTKNSLELLDLSIIKESYLLHQCRRQIVGKQRKISDLDTRAWAIEANNRKSRYISRIELKMQ</sequence>
<name>A0A7J7H278_CAMSI</name>
<reference evidence="2" key="1">
    <citation type="journal article" date="2020" name="Nat. Commun.">
        <title>Genome assembly of wild tea tree DASZ reveals pedigree and selection history of tea varieties.</title>
        <authorList>
            <person name="Zhang W."/>
            <person name="Zhang Y."/>
            <person name="Qiu H."/>
            <person name="Guo Y."/>
            <person name="Wan H."/>
            <person name="Zhang X."/>
            <person name="Scossa F."/>
            <person name="Alseekh S."/>
            <person name="Zhang Q."/>
            <person name="Wang P."/>
            <person name="Xu L."/>
            <person name="Schmidt M.H."/>
            <person name="Jia X."/>
            <person name="Li D."/>
            <person name="Zhu A."/>
            <person name="Guo F."/>
            <person name="Chen W."/>
            <person name="Ni D."/>
            <person name="Usadel B."/>
            <person name="Fernie A.R."/>
            <person name="Wen W."/>
        </authorList>
    </citation>
    <scope>NUCLEOTIDE SEQUENCE [LARGE SCALE GENOMIC DNA]</scope>
    <source>
        <strain evidence="2">cv. G240</strain>
    </source>
</reference>
<dbReference type="Proteomes" id="UP000593564">
    <property type="component" value="Unassembled WGS sequence"/>
</dbReference>
<evidence type="ECO:0000313" key="2">
    <source>
        <dbReference type="Proteomes" id="UP000593564"/>
    </source>
</evidence>
<reference evidence="1 2" key="2">
    <citation type="submission" date="2020-07" db="EMBL/GenBank/DDBJ databases">
        <title>Genome assembly of wild tea tree DASZ reveals pedigree and selection history of tea varieties.</title>
        <authorList>
            <person name="Zhang W."/>
        </authorList>
    </citation>
    <scope>NUCLEOTIDE SEQUENCE [LARGE SCALE GENOMIC DNA]</scope>
    <source>
        <strain evidence="2">cv. G240</strain>
        <tissue evidence="1">Leaf</tissue>
    </source>
</reference>
<evidence type="ECO:0000313" key="1">
    <source>
        <dbReference type="EMBL" id="KAF5946665.1"/>
    </source>
</evidence>
<comment type="caution">
    <text evidence="1">The sequence shown here is derived from an EMBL/GenBank/DDBJ whole genome shotgun (WGS) entry which is preliminary data.</text>
</comment>
<gene>
    <name evidence="1" type="ORF">HYC85_016893</name>
</gene>